<dbReference type="AlphaFoldDB" id="A0A0F9DQF1"/>
<protein>
    <submittedName>
        <fullName evidence="1">Uncharacterized protein</fullName>
    </submittedName>
</protein>
<name>A0A0F9DQF1_9ZZZZ</name>
<comment type="caution">
    <text evidence="1">The sequence shown here is derived from an EMBL/GenBank/DDBJ whole genome shotgun (WGS) entry which is preliminary data.</text>
</comment>
<accession>A0A0F9DQF1</accession>
<feature type="non-terminal residue" evidence="1">
    <location>
        <position position="1"/>
    </location>
</feature>
<organism evidence="1">
    <name type="scientific">marine sediment metagenome</name>
    <dbReference type="NCBI Taxonomy" id="412755"/>
    <lineage>
        <taxon>unclassified sequences</taxon>
        <taxon>metagenomes</taxon>
        <taxon>ecological metagenomes</taxon>
    </lineage>
</organism>
<evidence type="ECO:0000313" key="1">
    <source>
        <dbReference type="EMBL" id="KKL56011.1"/>
    </source>
</evidence>
<reference evidence="1" key="1">
    <citation type="journal article" date="2015" name="Nature">
        <title>Complex archaea that bridge the gap between prokaryotes and eukaryotes.</title>
        <authorList>
            <person name="Spang A."/>
            <person name="Saw J.H."/>
            <person name="Jorgensen S.L."/>
            <person name="Zaremba-Niedzwiedzka K."/>
            <person name="Martijn J."/>
            <person name="Lind A.E."/>
            <person name="van Eijk R."/>
            <person name="Schleper C."/>
            <person name="Guy L."/>
            <person name="Ettema T.J."/>
        </authorList>
    </citation>
    <scope>NUCLEOTIDE SEQUENCE</scope>
</reference>
<sequence length="82" mass="10021">QERRLKMNNPYPEFRIDERTKKEVIHHAHTYWQEGWDAREVVTKELYKALKAIRIQIFENHMNPTYQIEKIIKQALAEAEKK</sequence>
<dbReference type="EMBL" id="LAZR01030638">
    <property type="protein sequence ID" value="KKL56011.1"/>
    <property type="molecule type" value="Genomic_DNA"/>
</dbReference>
<gene>
    <name evidence="1" type="ORF">LCGC14_2249630</name>
</gene>
<proteinExistence type="predicted"/>